<accession>A0ABZ0SFX2</accession>
<dbReference type="InterPro" id="IPR029016">
    <property type="entry name" value="GAF-like_dom_sf"/>
</dbReference>
<evidence type="ECO:0000256" key="2">
    <source>
        <dbReference type="ARBA" id="ARBA00023054"/>
    </source>
</evidence>
<evidence type="ECO:0000259" key="4">
    <source>
        <dbReference type="Pfam" id="PF13185"/>
    </source>
</evidence>
<proteinExistence type="predicted"/>
<dbReference type="SUPFAM" id="SSF55781">
    <property type="entry name" value="GAF domain-like"/>
    <property type="match status" value="1"/>
</dbReference>
<evidence type="ECO:0000313" key="5">
    <source>
        <dbReference type="EMBL" id="WPL19563.1"/>
    </source>
</evidence>
<dbReference type="SUPFAM" id="SSF111369">
    <property type="entry name" value="HlyD-like secretion proteins"/>
    <property type="match status" value="1"/>
</dbReference>
<feature type="domain" description="GAF" evidence="4">
    <location>
        <begin position="210"/>
        <end position="319"/>
    </location>
</feature>
<dbReference type="Gene3D" id="3.30.450.40">
    <property type="match status" value="1"/>
</dbReference>
<keyword evidence="6" id="KW-1185">Reference proteome</keyword>
<name>A0ABZ0SFX2_9GAMM</name>
<dbReference type="InterPro" id="IPR003018">
    <property type="entry name" value="GAF"/>
</dbReference>
<keyword evidence="2" id="KW-0175">Coiled coil</keyword>
<dbReference type="Proteomes" id="UP001432180">
    <property type="component" value="Chromosome"/>
</dbReference>
<evidence type="ECO:0000313" key="6">
    <source>
        <dbReference type="Proteomes" id="UP001432180"/>
    </source>
</evidence>
<evidence type="ECO:0000256" key="3">
    <source>
        <dbReference type="SAM" id="MobiDB-lite"/>
    </source>
</evidence>
<protein>
    <submittedName>
        <fullName evidence="5">Macrolide-specific efflux protein MacA</fullName>
    </submittedName>
</protein>
<organism evidence="5 6">
    <name type="scientific">Thiorhodovibrio winogradskyi</name>
    <dbReference type="NCBI Taxonomy" id="77007"/>
    <lineage>
        <taxon>Bacteria</taxon>
        <taxon>Pseudomonadati</taxon>
        <taxon>Pseudomonadota</taxon>
        <taxon>Gammaproteobacteria</taxon>
        <taxon>Chromatiales</taxon>
        <taxon>Chromatiaceae</taxon>
        <taxon>Thiorhodovibrio</taxon>
    </lineage>
</organism>
<dbReference type="Gene3D" id="1.10.287.470">
    <property type="entry name" value="Helix hairpin bin"/>
    <property type="match status" value="1"/>
</dbReference>
<sequence>MTTAQPIPSLLALSRGELGTKEFWARYVRQLAELCAARRALLVVRAQDQWKTLFGWNPQGANWPLTDQLRALAAAALEQGLARQEPGPGPGPDAPPDAPPDAAPDAAQNQPSLMAVRLDVGPQDTPPVVLLELAWDRPLQQAEAILAFAAAIPASFQLSRQYRQARLDLVFFAELMRLVGAIAADERFRLAAMRLCNVTASLFQCAQVSLGWCGTDGARAVAISHLDQFDRDLGSVRDLESAMEEAVDQDAELLWPGELPGQIQRAHQTYAASRAMAAVLSLPLRDQDRVVAVLTLERKQGRFSDQDVWRARLLLEQITRWLLVLEHKSHWFGRRWWRDLRAWTRTQARLEHSGRKLAVLLGLLVLGLGFLDLLPHRIEAPFLLKATDAVQVSAPVDSQLQRVLVEPGDLFDQDELLVELDTRALLTDQAAALARLARHSREVEKAKATNALADMRVALLMVKETEAELQRIDFLLEQSRVTAPFAGVVVEGDLRTRIGAPVRQGEELMTLASMEQLFVRISLDEKEVVEVAPGDQAEARFVGRPEQRYRIRLTRLWPGAQVENNQSVFNLDAEFISAREPWWRPGMSGVVRIEAGRISLWKLLSKDILDHLRLKFWL</sequence>
<dbReference type="EMBL" id="CP121472">
    <property type="protein sequence ID" value="WPL19563.1"/>
    <property type="molecule type" value="Genomic_DNA"/>
</dbReference>
<reference evidence="5 6" key="1">
    <citation type="journal article" date="2023" name="Microorganisms">
        <title>Thiorhodovibrio frisius and Trv. litoralis spp. nov., Two Novel Members from a Clade of Fastidious Purple Sulfur Bacteria That Exhibit Unique Red-Shifted Light-Harvesting Capabilities.</title>
        <authorList>
            <person name="Methner A."/>
            <person name="Kuzyk S.B."/>
            <person name="Petersen J."/>
            <person name="Bauer S."/>
            <person name="Brinkmann H."/>
            <person name="Sichau K."/>
            <person name="Wanner G."/>
            <person name="Wolf J."/>
            <person name="Neumann-Schaal M."/>
            <person name="Henke P."/>
            <person name="Tank M."/>
            <person name="Sproer C."/>
            <person name="Bunk B."/>
            <person name="Overmann J."/>
        </authorList>
    </citation>
    <scope>NUCLEOTIDE SEQUENCE [LARGE SCALE GENOMIC DNA]</scope>
    <source>
        <strain evidence="5 6">DSM 6702</strain>
    </source>
</reference>
<comment type="subcellular location">
    <subcellularLocation>
        <location evidence="1">Cell envelope</location>
    </subcellularLocation>
</comment>
<dbReference type="InterPro" id="IPR050465">
    <property type="entry name" value="UPF0194_transport"/>
</dbReference>
<dbReference type="Pfam" id="PF13185">
    <property type="entry name" value="GAF_2"/>
    <property type="match status" value="1"/>
</dbReference>
<gene>
    <name evidence="5" type="primary">macA</name>
    <name evidence="5" type="ORF">Thiowin_04700</name>
</gene>
<feature type="region of interest" description="Disordered" evidence="3">
    <location>
        <begin position="82"/>
        <end position="107"/>
    </location>
</feature>
<dbReference type="Gene3D" id="2.40.50.100">
    <property type="match status" value="1"/>
</dbReference>
<evidence type="ECO:0000256" key="1">
    <source>
        <dbReference type="ARBA" id="ARBA00004196"/>
    </source>
</evidence>
<dbReference type="PANTHER" id="PTHR32347">
    <property type="entry name" value="EFFLUX SYSTEM COMPONENT YKNX-RELATED"/>
    <property type="match status" value="1"/>
</dbReference>
<dbReference type="Gene3D" id="2.40.30.170">
    <property type="match status" value="1"/>
</dbReference>
<dbReference type="PANTHER" id="PTHR32347:SF23">
    <property type="entry name" value="BLL5650 PROTEIN"/>
    <property type="match status" value="1"/>
</dbReference>
<dbReference type="RefSeq" id="WP_328985312.1">
    <property type="nucleotide sequence ID" value="NZ_CP121472.1"/>
</dbReference>
<feature type="compositionally biased region" description="Pro residues" evidence="3">
    <location>
        <begin position="87"/>
        <end position="102"/>
    </location>
</feature>